<protein>
    <submittedName>
        <fullName evidence="1">Uncharacterized protein</fullName>
    </submittedName>
</protein>
<proteinExistence type="predicted"/>
<gene>
    <name evidence="1" type="ORF">NF685_01520</name>
</gene>
<evidence type="ECO:0000313" key="2">
    <source>
        <dbReference type="Proteomes" id="UP001523401"/>
    </source>
</evidence>
<reference evidence="1 2" key="1">
    <citation type="submission" date="2022-06" db="EMBL/GenBank/DDBJ databases">
        <title>Whole-genome of Asaia lannensis strain LMG 27011T.</title>
        <authorList>
            <person name="Sombolestani A."/>
        </authorList>
    </citation>
    <scope>NUCLEOTIDE SEQUENCE [LARGE SCALE GENOMIC DNA]</scope>
    <source>
        <strain evidence="1 2">NBRC 102526</strain>
    </source>
</reference>
<dbReference type="RefSeq" id="WP_252848303.1">
    <property type="nucleotide sequence ID" value="NZ_BAPW01000034.1"/>
</dbReference>
<dbReference type="EMBL" id="JAMXQU010000001">
    <property type="protein sequence ID" value="MCO6158706.1"/>
    <property type="molecule type" value="Genomic_DNA"/>
</dbReference>
<keyword evidence="2" id="KW-1185">Reference proteome</keyword>
<sequence length="76" mass="9229">MTTIPINRKKIIEAFELRGFRVHELTENRIHLRKTLNPYLEWNERRVIIEYDEQGFRAEILLCDRMKLGSLLFPDK</sequence>
<organism evidence="1 2">
    <name type="scientific">Asaia lannensis NBRC 102526</name>
    <dbReference type="NCBI Taxonomy" id="1307926"/>
    <lineage>
        <taxon>Bacteria</taxon>
        <taxon>Pseudomonadati</taxon>
        <taxon>Pseudomonadota</taxon>
        <taxon>Alphaproteobacteria</taxon>
        <taxon>Acetobacterales</taxon>
        <taxon>Acetobacteraceae</taxon>
        <taxon>Asaia</taxon>
    </lineage>
</organism>
<evidence type="ECO:0000313" key="1">
    <source>
        <dbReference type="EMBL" id="MCO6158706.1"/>
    </source>
</evidence>
<comment type="caution">
    <text evidence="1">The sequence shown here is derived from an EMBL/GenBank/DDBJ whole genome shotgun (WGS) entry which is preliminary data.</text>
</comment>
<name>A0ABT1CD50_9PROT</name>
<dbReference type="Proteomes" id="UP001523401">
    <property type="component" value="Unassembled WGS sequence"/>
</dbReference>
<accession>A0ABT1CD50</accession>